<dbReference type="InterPro" id="IPR051043">
    <property type="entry name" value="Sulfatase_Mod_Factor_Kinase"/>
</dbReference>
<dbReference type="PANTHER" id="PTHR23150">
    <property type="entry name" value="SULFATASE MODIFYING FACTOR 1, 2"/>
    <property type="match status" value="1"/>
</dbReference>
<evidence type="ECO:0000313" key="3">
    <source>
        <dbReference type="Proteomes" id="UP001485459"/>
    </source>
</evidence>
<organism evidence="2 3">
    <name type="scientific">Chitinophaga pollutisoli</name>
    <dbReference type="NCBI Taxonomy" id="3133966"/>
    <lineage>
        <taxon>Bacteria</taxon>
        <taxon>Pseudomonadati</taxon>
        <taxon>Bacteroidota</taxon>
        <taxon>Chitinophagia</taxon>
        <taxon>Chitinophagales</taxon>
        <taxon>Chitinophagaceae</taxon>
        <taxon>Chitinophaga</taxon>
    </lineage>
</organism>
<dbReference type="PANTHER" id="PTHR23150:SF19">
    <property type="entry name" value="FORMYLGLYCINE-GENERATING ENZYME"/>
    <property type="match status" value="1"/>
</dbReference>
<dbReference type="RefSeq" id="WP_341836185.1">
    <property type="nucleotide sequence ID" value="NZ_CP149822.1"/>
</dbReference>
<dbReference type="Gene3D" id="3.90.1580.10">
    <property type="entry name" value="paralog of FGE (formylglycine-generating enzyme)"/>
    <property type="match status" value="1"/>
</dbReference>
<dbReference type="Pfam" id="PF03781">
    <property type="entry name" value="FGE-sulfatase"/>
    <property type="match status" value="1"/>
</dbReference>
<dbReference type="InterPro" id="IPR016187">
    <property type="entry name" value="CTDL_fold"/>
</dbReference>
<evidence type="ECO:0000313" key="2">
    <source>
        <dbReference type="EMBL" id="WZN41330.1"/>
    </source>
</evidence>
<proteinExistence type="predicted"/>
<dbReference type="Proteomes" id="UP001485459">
    <property type="component" value="Chromosome"/>
</dbReference>
<dbReference type="InterPro" id="IPR005532">
    <property type="entry name" value="SUMF_dom"/>
</dbReference>
<dbReference type="EMBL" id="CP149822">
    <property type="protein sequence ID" value="WZN41330.1"/>
    <property type="molecule type" value="Genomic_DNA"/>
</dbReference>
<accession>A0ABZ2YQ43</accession>
<dbReference type="SUPFAM" id="SSF56436">
    <property type="entry name" value="C-type lectin-like"/>
    <property type="match status" value="1"/>
</dbReference>
<evidence type="ECO:0000259" key="1">
    <source>
        <dbReference type="Pfam" id="PF03781"/>
    </source>
</evidence>
<keyword evidence="3" id="KW-1185">Reference proteome</keyword>
<protein>
    <submittedName>
        <fullName evidence="2">Formylglycine-generating enzyme family protein</fullName>
    </submittedName>
</protein>
<sequence length="283" mass="31515">MNLRRLSAACLLVIMSESCNNLTVLDSAPSVWSVAGDAGGEPLMIPMHDNVVMMEVKGGTYTPFYGGKDTTVNVKDFQMDMHPVTNRQYLAFVQRNPQWRRSVVKPIFANANYLAGWANDTTLGPGMLPDAAVTNVSWFAAKAYCKATGKQLPTVDQWEYAAMADATMPDARKKTTYNQYILGWYEKPNTAGNPVMQDTANYWGLHDLHGLVWEWTEDFNEVMVSGESRRDVSSDANMFCGSGSIGAGDLMNYAAFMRFAFRGSLKANYCIRNQGFRCVKPEK</sequence>
<gene>
    <name evidence="2" type="ORF">WJU16_25530</name>
</gene>
<dbReference type="InterPro" id="IPR042095">
    <property type="entry name" value="SUMF_sf"/>
</dbReference>
<reference evidence="3" key="1">
    <citation type="submission" date="2024-03" db="EMBL/GenBank/DDBJ databases">
        <title>Chitinophaga horti sp. nov., isolated from garden soil.</title>
        <authorList>
            <person name="Lee D.S."/>
            <person name="Han D.M."/>
            <person name="Baek J.H."/>
            <person name="Choi D.G."/>
            <person name="Jeon J.H."/>
            <person name="Jeon C.O."/>
        </authorList>
    </citation>
    <scope>NUCLEOTIDE SEQUENCE [LARGE SCALE GENOMIC DNA]</scope>
    <source>
        <strain evidence="3">GPA1</strain>
    </source>
</reference>
<feature type="domain" description="Sulfatase-modifying factor enzyme-like" evidence="1">
    <location>
        <begin position="70"/>
        <end position="280"/>
    </location>
</feature>
<name>A0ABZ2YQ43_9BACT</name>